<reference evidence="2 3" key="1">
    <citation type="submission" date="2015-12" db="EMBL/GenBank/DDBJ databases">
        <title>Phylogenomics in the description of a new species in the Pseudomonas syringae group.</title>
        <authorList>
            <person name="Busquets A."/>
            <person name="Gomila M."/>
            <person name="Beiki F."/>
            <person name="Rahimian H."/>
            <person name="Mulet M."/>
            <person name="Sanchez D."/>
            <person name="Garcia-Valdes E."/>
            <person name="Lalucat J."/>
        </authorList>
    </citation>
    <scope>NUCLEOTIDE SEQUENCE [LARGE SCALE GENOMIC DNA]</scope>
    <source>
        <strain evidence="2 3">S25</strain>
    </source>
</reference>
<evidence type="ECO:0000313" key="3">
    <source>
        <dbReference type="Proteomes" id="UP001320513"/>
    </source>
</evidence>
<evidence type="ECO:0000256" key="1">
    <source>
        <dbReference type="SAM" id="SignalP"/>
    </source>
</evidence>
<dbReference type="RefSeq" id="WP_243247525.1">
    <property type="nucleotide sequence ID" value="NZ_LOHG01000011.1"/>
</dbReference>
<proteinExistence type="predicted"/>
<protein>
    <recommendedName>
        <fullName evidence="4">FAD/FMN-containing dehydrogenase</fullName>
    </recommendedName>
</protein>
<evidence type="ECO:0000313" key="2">
    <source>
        <dbReference type="EMBL" id="MCI8211391.1"/>
    </source>
</evidence>
<gene>
    <name evidence="2" type="ORF">AUC61_17830</name>
</gene>
<keyword evidence="3" id="KW-1185">Reference proteome</keyword>
<name>A0ABS9ZLD5_9PSED</name>
<sequence>MWRVAALIGLLVSGQAFAEGTTAPVYKWTLLDQRDNAYTLNNDAKVLLVARSMSAAKLLNAAIEDQPEGYLEARHAVYVADIEKMPSMIKLVAVPAMRSAKYRILLDQDGRVATRYGGDRESVQWLTLKDGVVVNEQRFTDAEKLKQAVELAK</sequence>
<evidence type="ECO:0008006" key="4">
    <source>
        <dbReference type="Google" id="ProtNLM"/>
    </source>
</evidence>
<dbReference type="Proteomes" id="UP001320513">
    <property type="component" value="Unassembled WGS sequence"/>
</dbReference>
<organism evidence="2 3">
    <name type="scientific">Pseudomonas maioricensis</name>
    <dbReference type="NCBI Taxonomy" id="1766623"/>
    <lineage>
        <taxon>Bacteria</taxon>
        <taxon>Pseudomonadati</taxon>
        <taxon>Pseudomonadota</taxon>
        <taxon>Gammaproteobacteria</taxon>
        <taxon>Pseudomonadales</taxon>
        <taxon>Pseudomonadaceae</taxon>
        <taxon>Pseudomonas</taxon>
    </lineage>
</organism>
<keyword evidence="1" id="KW-0732">Signal</keyword>
<dbReference type="EMBL" id="LOHG01000011">
    <property type="protein sequence ID" value="MCI8211391.1"/>
    <property type="molecule type" value="Genomic_DNA"/>
</dbReference>
<comment type="caution">
    <text evidence="2">The sequence shown here is derived from an EMBL/GenBank/DDBJ whole genome shotgun (WGS) entry which is preliminary data.</text>
</comment>
<feature type="signal peptide" evidence="1">
    <location>
        <begin position="1"/>
        <end position="18"/>
    </location>
</feature>
<feature type="chain" id="PRO_5046505679" description="FAD/FMN-containing dehydrogenase" evidence="1">
    <location>
        <begin position="19"/>
        <end position="153"/>
    </location>
</feature>
<accession>A0ABS9ZLD5</accession>